<evidence type="ECO:0000256" key="1">
    <source>
        <dbReference type="SAM" id="MobiDB-lite"/>
    </source>
</evidence>
<feature type="compositionally biased region" description="Gly residues" evidence="1">
    <location>
        <begin position="1"/>
        <end position="14"/>
    </location>
</feature>
<comment type="caution">
    <text evidence="2">The sequence shown here is derived from an EMBL/GenBank/DDBJ whole genome shotgun (WGS) entry which is preliminary data.</text>
</comment>
<dbReference type="EMBL" id="CAUYUJ010004281">
    <property type="protein sequence ID" value="CAK0808934.1"/>
    <property type="molecule type" value="Genomic_DNA"/>
</dbReference>
<protein>
    <recommendedName>
        <fullName evidence="4">Ribosomal RNA-processing protein 40</fullName>
    </recommendedName>
</protein>
<name>A0ABN9QTP7_9DINO</name>
<evidence type="ECO:0000313" key="2">
    <source>
        <dbReference type="EMBL" id="CAK0808934.1"/>
    </source>
</evidence>
<feature type="compositionally biased region" description="Low complexity" evidence="1">
    <location>
        <begin position="35"/>
        <end position="44"/>
    </location>
</feature>
<feature type="compositionally biased region" description="Basic and acidic residues" evidence="1">
    <location>
        <begin position="45"/>
        <end position="54"/>
    </location>
</feature>
<dbReference type="Proteomes" id="UP001189429">
    <property type="component" value="Unassembled WGS sequence"/>
</dbReference>
<sequence length="221" mass="22923">AGGAEQGGDVGGRGRPQVEGRGLYRPRLREGGVGARSADGAAPGARDRAGRECYRGGGGRRRAGTLRVSVEGLPRPRLLGEFQEGDLVDGRVAFRGKAGVSIDIGCAQKAKLLGPSSEVSKLALAEVVKGLRIEKVDVETKEVHVSFPGLSDLVAGRPEKRCRDLRVGEVVHGRVAVSTPVAHGSAQGQALVDIGCEQPALLVGPRAEVEKLLPSEESSGA</sequence>
<evidence type="ECO:0008006" key="4">
    <source>
        <dbReference type="Google" id="ProtNLM"/>
    </source>
</evidence>
<proteinExistence type="predicted"/>
<feature type="region of interest" description="Disordered" evidence="1">
    <location>
        <begin position="1"/>
        <end position="61"/>
    </location>
</feature>
<feature type="non-terminal residue" evidence="2">
    <location>
        <position position="1"/>
    </location>
</feature>
<evidence type="ECO:0000313" key="3">
    <source>
        <dbReference type="Proteomes" id="UP001189429"/>
    </source>
</evidence>
<reference evidence="2" key="1">
    <citation type="submission" date="2023-10" db="EMBL/GenBank/DDBJ databases">
        <authorList>
            <person name="Chen Y."/>
            <person name="Shah S."/>
            <person name="Dougan E. K."/>
            <person name="Thang M."/>
            <person name="Chan C."/>
        </authorList>
    </citation>
    <scope>NUCLEOTIDE SEQUENCE [LARGE SCALE GENOMIC DNA]</scope>
</reference>
<organism evidence="2 3">
    <name type="scientific">Prorocentrum cordatum</name>
    <dbReference type="NCBI Taxonomy" id="2364126"/>
    <lineage>
        <taxon>Eukaryota</taxon>
        <taxon>Sar</taxon>
        <taxon>Alveolata</taxon>
        <taxon>Dinophyceae</taxon>
        <taxon>Prorocentrales</taxon>
        <taxon>Prorocentraceae</taxon>
        <taxon>Prorocentrum</taxon>
    </lineage>
</organism>
<accession>A0ABN9QTP7</accession>
<gene>
    <name evidence="2" type="ORF">PCOR1329_LOCUS14346</name>
</gene>
<keyword evidence="3" id="KW-1185">Reference proteome</keyword>